<keyword evidence="2" id="KW-0902">Two-component regulatory system</keyword>
<feature type="modified residue" description="4-aspartylphosphate" evidence="3">
    <location>
        <position position="57"/>
    </location>
</feature>
<dbReference type="RefSeq" id="WP_407593374.1">
    <property type="nucleotide sequence ID" value="NZ_JBHDIY010000002.1"/>
</dbReference>
<dbReference type="EMBL" id="JBHDIY010000002">
    <property type="protein sequence ID" value="MFL4471532.1"/>
    <property type="molecule type" value="Genomic_DNA"/>
</dbReference>
<feature type="domain" description="Response regulatory" evidence="4">
    <location>
        <begin position="6"/>
        <end position="126"/>
    </location>
</feature>
<evidence type="ECO:0000259" key="4">
    <source>
        <dbReference type="PROSITE" id="PS50110"/>
    </source>
</evidence>
<evidence type="ECO:0000313" key="5">
    <source>
        <dbReference type="EMBL" id="MFL4471532.1"/>
    </source>
</evidence>
<sequence length="129" mass="14332">MTDRKKVLLVEDDEFTRFMMKEIIGTLGVDVTLAKDGKEGCDTLRDEPDVYGLVLMDLHMPGMSGIDATDHIRGLEKDPPRQVPIIAVTADVNYHDDARVEQLGMNGYASKPVSPGHLMRLIDRYCTAA</sequence>
<organism evidence="5 6">
    <name type="scientific">Tateyamaria armeniaca</name>
    <dbReference type="NCBI Taxonomy" id="2518930"/>
    <lineage>
        <taxon>Bacteria</taxon>
        <taxon>Pseudomonadati</taxon>
        <taxon>Pseudomonadota</taxon>
        <taxon>Alphaproteobacteria</taxon>
        <taxon>Rhodobacterales</taxon>
        <taxon>Roseobacteraceae</taxon>
        <taxon>Tateyamaria</taxon>
    </lineage>
</organism>
<protein>
    <submittedName>
        <fullName evidence="5">Response regulator</fullName>
    </submittedName>
</protein>
<dbReference type="InterPro" id="IPR001789">
    <property type="entry name" value="Sig_transdc_resp-reg_receiver"/>
</dbReference>
<evidence type="ECO:0000256" key="3">
    <source>
        <dbReference type="PROSITE-ProRule" id="PRU00169"/>
    </source>
</evidence>
<dbReference type="SUPFAM" id="SSF52172">
    <property type="entry name" value="CheY-like"/>
    <property type="match status" value="1"/>
</dbReference>
<comment type="caution">
    <text evidence="5">The sequence shown here is derived from an EMBL/GenBank/DDBJ whole genome shotgun (WGS) entry which is preliminary data.</text>
</comment>
<dbReference type="CDD" id="cd17546">
    <property type="entry name" value="REC_hyHK_CKI1_RcsC-like"/>
    <property type="match status" value="1"/>
</dbReference>
<keyword evidence="1 3" id="KW-0597">Phosphoprotein</keyword>
<keyword evidence="6" id="KW-1185">Reference proteome</keyword>
<dbReference type="SMART" id="SM00448">
    <property type="entry name" value="REC"/>
    <property type="match status" value="1"/>
</dbReference>
<dbReference type="Proteomes" id="UP001627408">
    <property type="component" value="Unassembled WGS sequence"/>
</dbReference>
<dbReference type="PANTHER" id="PTHR45339">
    <property type="entry name" value="HYBRID SIGNAL TRANSDUCTION HISTIDINE KINASE J"/>
    <property type="match status" value="1"/>
</dbReference>
<accession>A0ABW8UX69</accession>
<dbReference type="PROSITE" id="PS50110">
    <property type="entry name" value="RESPONSE_REGULATORY"/>
    <property type="match status" value="1"/>
</dbReference>
<dbReference type="InterPro" id="IPR011006">
    <property type="entry name" value="CheY-like_superfamily"/>
</dbReference>
<proteinExistence type="predicted"/>
<gene>
    <name evidence="5" type="ORF">ACERZ8_17220</name>
</gene>
<dbReference type="Gene3D" id="3.40.50.2300">
    <property type="match status" value="1"/>
</dbReference>
<dbReference type="Pfam" id="PF00072">
    <property type="entry name" value="Response_reg"/>
    <property type="match status" value="1"/>
</dbReference>
<evidence type="ECO:0000313" key="6">
    <source>
        <dbReference type="Proteomes" id="UP001627408"/>
    </source>
</evidence>
<dbReference type="PANTHER" id="PTHR45339:SF1">
    <property type="entry name" value="HYBRID SIGNAL TRANSDUCTION HISTIDINE KINASE J"/>
    <property type="match status" value="1"/>
</dbReference>
<evidence type="ECO:0000256" key="1">
    <source>
        <dbReference type="ARBA" id="ARBA00022553"/>
    </source>
</evidence>
<reference evidence="5 6" key="1">
    <citation type="submission" date="2024-08" db="EMBL/GenBank/DDBJ databases">
        <title>Tateyamaria sp. nov., isolated from marine algae.</title>
        <authorList>
            <person name="Choi B.J."/>
            <person name="Kim J.M."/>
            <person name="Lee J.K."/>
            <person name="Choi D.G."/>
            <person name="Bayburt H."/>
            <person name="Baek J.H."/>
            <person name="Han D.M."/>
            <person name="Jeon C.O."/>
        </authorList>
    </citation>
    <scope>NUCLEOTIDE SEQUENCE [LARGE SCALE GENOMIC DNA]</scope>
    <source>
        <strain evidence="5 6">KMU-156</strain>
    </source>
</reference>
<evidence type="ECO:0000256" key="2">
    <source>
        <dbReference type="ARBA" id="ARBA00023012"/>
    </source>
</evidence>
<name>A0ABW8UX69_9RHOB</name>